<dbReference type="AlphaFoldDB" id="A0A6C0H428"/>
<dbReference type="InterPro" id="IPR050365">
    <property type="entry name" value="TIM50"/>
</dbReference>
<reference evidence="2" key="1">
    <citation type="journal article" date="2020" name="Nature">
        <title>Giant virus diversity and host interactions through global metagenomics.</title>
        <authorList>
            <person name="Schulz F."/>
            <person name="Roux S."/>
            <person name="Paez-Espino D."/>
            <person name="Jungbluth S."/>
            <person name="Walsh D.A."/>
            <person name="Denef V.J."/>
            <person name="McMahon K.D."/>
            <person name="Konstantinidis K.T."/>
            <person name="Eloe-Fadrosh E.A."/>
            <person name="Kyrpides N.C."/>
            <person name="Woyke T."/>
        </authorList>
    </citation>
    <scope>NUCLEOTIDE SEQUENCE</scope>
    <source>
        <strain evidence="2">GVMAG-M-3300023179-62</strain>
    </source>
</reference>
<organism evidence="2">
    <name type="scientific">viral metagenome</name>
    <dbReference type="NCBI Taxonomy" id="1070528"/>
    <lineage>
        <taxon>unclassified sequences</taxon>
        <taxon>metagenomes</taxon>
        <taxon>organismal metagenomes</taxon>
    </lineage>
</organism>
<dbReference type="InterPro" id="IPR023214">
    <property type="entry name" value="HAD_sf"/>
</dbReference>
<protein>
    <recommendedName>
        <fullName evidence="1">FCP1 homology domain-containing protein</fullName>
    </recommendedName>
</protein>
<proteinExistence type="predicted"/>
<dbReference type="Gene3D" id="3.40.50.1000">
    <property type="entry name" value="HAD superfamily/HAD-like"/>
    <property type="match status" value="1"/>
</dbReference>
<dbReference type="EMBL" id="MN739858">
    <property type="protein sequence ID" value="QHT74793.1"/>
    <property type="molecule type" value="Genomic_DNA"/>
</dbReference>
<dbReference type="PANTHER" id="PTHR12210">
    <property type="entry name" value="DULLARD PROTEIN PHOSPHATASE"/>
    <property type="match status" value="1"/>
</dbReference>
<dbReference type="InterPro" id="IPR036412">
    <property type="entry name" value="HAD-like_sf"/>
</dbReference>
<dbReference type="SMART" id="SM00577">
    <property type="entry name" value="CPDc"/>
    <property type="match status" value="1"/>
</dbReference>
<dbReference type="PROSITE" id="PS50969">
    <property type="entry name" value="FCP1"/>
    <property type="match status" value="1"/>
</dbReference>
<dbReference type="Pfam" id="PF03031">
    <property type="entry name" value="NIF"/>
    <property type="match status" value="1"/>
</dbReference>
<dbReference type="SUPFAM" id="SSF56784">
    <property type="entry name" value="HAD-like"/>
    <property type="match status" value="1"/>
</dbReference>
<feature type="domain" description="FCP1 homology" evidence="1">
    <location>
        <begin position="3"/>
        <end position="186"/>
    </location>
</feature>
<sequence length="210" mass="24841">MARTKKEINICLDLDQTLIWAGTDKEYNPEKEPVLKKKAKKFPNINMDNYYTVFERPGLQDFLDFLFKHFNVSVWTAASKDYALFVIKNIIYKKNIKNRKLDWIFFSYHCDISKRDKNGTKDLRLLWENYKLPGFSKNNTYIIDDYDEVYETQPDNCIAVIPFNFTDDGNESDCQLKNVQEELEIMLSEVKKGKKYNASNINKKLKVITK</sequence>
<accession>A0A6C0H428</accession>
<name>A0A6C0H428_9ZZZZ</name>
<evidence type="ECO:0000259" key="1">
    <source>
        <dbReference type="PROSITE" id="PS50969"/>
    </source>
</evidence>
<evidence type="ECO:0000313" key="2">
    <source>
        <dbReference type="EMBL" id="QHT74793.1"/>
    </source>
</evidence>
<dbReference type="InterPro" id="IPR004274">
    <property type="entry name" value="FCP1_dom"/>
</dbReference>